<accession>A0A914AAG0</accession>
<sequence length="122" mass="13821">MNQRLQGNPNVQSKLMMSDRNPIYSTPSFMQRQLALPWSHEGSRYMQSQNDEGGCRQAMASIFHQLSWSSMAFSLGLSWASESSVFAACSWYSTVFQPLCHLSWEGCRSGWPLRSSSARGWS</sequence>
<evidence type="ECO:0000313" key="1">
    <source>
        <dbReference type="EnsemblMetazoa" id="XP_038060421.1"/>
    </source>
</evidence>
<keyword evidence="2" id="KW-1185">Reference proteome</keyword>
<protein>
    <submittedName>
        <fullName evidence="1">Uncharacterized protein</fullName>
    </submittedName>
</protein>
<dbReference type="GeneID" id="119731331"/>
<name>A0A914AAG0_PATMI</name>
<dbReference type="EnsemblMetazoa" id="XM_038204493.1">
    <property type="protein sequence ID" value="XP_038060421.1"/>
    <property type="gene ID" value="LOC119731331"/>
</dbReference>
<dbReference type="Proteomes" id="UP000887568">
    <property type="component" value="Unplaced"/>
</dbReference>
<evidence type="ECO:0000313" key="2">
    <source>
        <dbReference type="Proteomes" id="UP000887568"/>
    </source>
</evidence>
<organism evidence="1 2">
    <name type="scientific">Patiria miniata</name>
    <name type="common">Bat star</name>
    <name type="synonym">Asterina miniata</name>
    <dbReference type="NCBI Taxonomy" id="46514"/>
    <lineage>
        <taxon>Eukaryota</taxon>
        <taxon>Metazoa</taxon>
        <taxon>Echinodermata</taxon>
        <taxon>Eleutherozoa</taxon>
        <taxon>Asterozoa</taxon>
        <taxon>Asteroidea</taxon>
        <taxon>Valvatacea</taxon>
        <taxon>Valvatida</taxon>
        <taxon>Asterinidae</taxon>
        <taxon>Patiria</taxon>
    </lineage>
</organism>
<reference evidence="1" key="1">
    <citation type="submission" date="2022-11" db="UniProtKB">
        <authorList>
            <consortium name="EnsemblMetazoa"/>
        </authorList>
    </citation>
    <scope>IDENTIFICATION</scope>
</reference>
<dbReference type="RefSeq" id="XP_038060421.1">
    <property type="nucleotide sequence ID" value="XM_038204493.1"/>
</dbReference>
<dbReference type="AlphaFoldDB" id="A0A914AAG0"/>
<proteinExistence type="predicted"/>